<dbReference type="SUPFAM" id="SSF52833">
    <property type="entry name" value="Thioredoxin-like"/>
    <property type="match status" value="1"/>
</dbReference>
<dbReference type="InterPro" id="IPR000866">
    <property type="entry name" value="AhpC/TSA"/>
</dbReference>
<dbReference type="Pfam" id="PF00578">
    <property type="entry name" value="AhpC-TSA"/>
    <property type="match status" value="1"/>
</dbReference>
<keyword evidence="6" id="KW-0676">Redox-active center</keyword>
<accession>A0A2U3DAU3</accession>
<dbReference type="OrthoDB" id="9812811at2"/>
<evidence type="ECO:0000256" key="3">
    <source>
        <dbReference type="ARBA" id="ARBA00022862"/>
    </source>
</evidence>
<evidence type="ECO:0000256" key="2">
    <source>
        <dbReference type="ARBA" id="ARBA00022559"/>
    </source>
</evidence>
<dbReference type="InterPro" id="IPR036249">
    <property type="entry name" value="Thioredoxin-like_sf"/>
</dbReference>
<evidence type="ECO:0000313" key="10">
    <source>
        <dbReference type="Proteomes" id="UP000245380"/>
    </source>
</evidence>
<feature type="domain" description="Peroxiredoxin C-terminal" evidence="8">
    <location>
        <begin position="104"/>
        <end position="126"/>
    </location>
</feature>
<dbReference type="AlphaFoldDB" id="A0A2U3DAU3"/>
<evidence type="ECO:0000259" key="8">
    <source>
        <dbReference type="Pfam" id="PF10417"/>
    </source>
</evidence>
<dbReference type="InterPro" id="IPR050217">
    <property type="entry name" value="Peroxiredoxin"/>
</dbReference>
<dbReference type="GO" id="GO:0008379">
    <property type="term" value="F:thioredoxin peroxidase activity"/>
    <property type="evidence" value="ECO:0007669"/>
    <property type="project" value="TreeGrafter"/>
</dbReference>
<dbReference type="GO" id="GO:0006979">
    <property type="term" value="P:response to oxidative stress"/>
    <property type="evidence" value="ECO:0007669"/>
    <property type="project" value="TreeGrafter"/>
</dbReference>
<dbReference type="GO" id="GO:0042744">
    <property type="term" value="P:hydrogen peroxide catabolic process"/>
    <property type="evidence" value="ECO:0007669"/>
    <property type="project" value="TreeGrafter"/>
</dbReference>
<dbReference type="Gene3D" id="3.40.30.10">
    <property type="entry name" value="Glutaredoxin"/>
    <property type="match status" value="1"/>
</dbReference>
<evidence type="ECO:0000313" key="9">
    <source>
        <dbReference type="EMBL" id="PWI58400.1"/>
    </source>
</evidence>
<dbReference type="Proteomes" id="UP000245380">
    <property type="component" value="Unassembled WGS sequence"/>
</dbReference>
<keyword evidence="3" id="KW-0049">Antioxidant</keyword>
<dbReference type="Pfam" id="PF10417">
    <property type="entry name" value="1-cysPrx_C"/>
    <property type="match status" value="1"/>
</dbReference>
<comment type="similarity">
    <text evidence="1">Belongs to the peroxiredoxin family. AhpC/Prx1 subfamily.</text>
</comment>
<protein>
    <submittedName>
        <fullName evidence="9">Uncharacterized protein</fullName>
    </submittedName>
</protein>
<organism evidence="9 10">
    <name type="scientific">Sulfoacidibacillus thermotolerans</name>
    <name type="common">Acidibacillus sulfuroxidans</name>
    <dbReference type="NCBI Taxonomy" id="1765684"/>
    <lineage>
        <taxon>Bacteria</taxon>
        <taxon>Bacillati</taxon>
        <taxon>Bacillota</taxon>
        <taxon>Bacilli</taxon>
        <taxon>Bacillales</taxon>
        <taxon>Alicyclobacillaceae</taxon>
        <taxon>Sulfoacidibacillus</taxon>
    </lineage>
</organism>
<proteinExistence type="inferred from homology"/>
<dbReference type="GO" id="GO:0033554">
    <property type="term" value="P:cellular response to stress"/>
    <property type="evidence" value="ECO:0007669"/>
    <property type="project" value="TreeGrafter"/>
</dbReference>
<sequence length="135" mass="15030">MSAVADLYPQLLEKNTLVFSIDTDDIGVHHVFQKIHPSGAKIQFPMLSDLTHEVGIDYGAYDPTIGQELRVTVIVDPSGIIRNYTMYDAWTGRSTDELMRVLSALQYQDETKKATPANWKPGQPGLTLSLKNLPV</sequence>
<keyword evidence="4" id="KW-0560">Oxidoreductase</keyword>
<evidence type="ECO:0000256" key="6">
    <source>
        <dbReference type="ARBA" id="ARBA00023284"/>
    </source>
</evidence>
<dbReference type="InterPro" id="IPR019479">
    <property type="entry name" value="Peroxiredoxin_C"/>
</dbReference>
<keyword evidence="2" id="KW-0575">Peroxidase</keyword>
<evidence type="ECO:0000256" key="1">
    <source>
        <dbReference type="ARBA" id="ARBA00009796"/>
    </source>
</evidence>
<evidence type="ECO:0000256" key="5">
    <source>
        <dbReference type="ARBA" id="ARBA00023157"/>
    </source>
</evidence>
<evidence type="ECO:0000259" key="7">
    <source>
        <dbReference type="Pfam" id="PF00578"/>
    </source>
</evidence>
<dbReference type="GO" id="GO:0005829">
    <property type="term" value="C:cytosol"/>
    <property type="evidence" value="ECO:0007669"/>
    <property type="project" value="TreeGrafter"/>
</dbReference>
<dbReference type="PANTHER" id="PTHR10681:SF121">
    <property type="entry name" value="ALKYL HYDROPEROXIDE REDUCTASE C"/>
    <property type="match status" value="1"/>
</dbReference>
<dbReference type="InterPro" id="IPR024706">
    <property type="entry name" value="Peroxiredoxin_AhpC-typ"/>
</dbReference>
<keyword evidence="5" id="KW-1015">Disulfide bond</keyword>
<evidence type="ECO:0000256" key="4">
    <source>
        <dbReference type="ARBA" id="ARBA00023002"/>
    </source>
</evidence>
<comment type="caution">
    <text evidence="9">The sequence shown here is derived from an EMBL/GenBank/DDBJ whole genome shotgun (WGS) entry which is preliminary data.</text>
</comment>
<feature type="domain" description="Alkyl hydroperoxide reductase subunit C/ Thiol specific antioxidant" evidence="7">
    <location>
        <begin position="1"/>
        <end position="83"/>
    </location>
</feature>
<dbReference type="PIRSF" id="PIRSF000239">
    <property type="entry name" value="AHPC"/>
    <property type="match status" value="1"/>
</dbReference>
<keyword evidence="10" id="KW-1185">Reference proteome</keyword>
<gene>
    <name evidence="9" type="ORF">BM613_04090</name>
</gene>
<name>A0A2U3DAU3_SULT2</name>
<reference evidence="9 10" key="1">
    <citation type="submission" date="2016-11" db="EMBL/GenBank/DDBJ databases">
        <title>Comparative genomics of Acidibacillus ferroxidans species.</title>
        <authorList>
            <person name="Oliveira G."/>
            <person name="Nunes G."/>
            <person name="Oliveira R."/>
            <person name="Araujo F."/>
            <person name="Salim A."/>
            <person name="Scholte L."/>
            <person name="Morais D."/>
            <person name="Nancucheo I."/>
            <person name="Johnson D.B."/>
            <person name="Grail B."/>
            <person name="Bittencourt J."/>
            <person name="Valadares R."/>
        </authorList>
    </citation>
    <scope>NUCLEOTIDE SEQUENCE [LARGE SCALE GENOMIC DNA]</scope>
    <source>
        <strain evidence="9 10">Y002</strain>
    </source>
</reference>
<dbReference type="PANTHER" id="PTHR10681">
    <property type="entry name" value="THIOREDOXIN PEROXIDASE"/>
    <property type="match status" value="1"/>
</dbReference>
<dbReference type="GO" id="GO:0045454">
    <property type="term" value="P:cell redox homeostasis"/>
    <property type="evidence" value="ECO:0007669"/>
    <property type="project" value="TreeGrafter"/>
</dbReference>
<dbReference type="EMBL" id="MPDK01000004">
    <property type="protein sequence ID" value="PWI58400.1"/>
    <property type="molecule type" value="Genomic_DNA"/>
</dbReference>